<gene>
    <name evidence="4" type="ORF">LLUT_LOCUS17898</name>
</gene>
<dbReference type="Gene3D" id="1.10.10.840">
    <property type="match status" value="1"/>
</dbReference>
<dbReference type="GO" id="GO:0003723">
    <property type="term" value="F:RNA binding"/>
    <property type="evidence" value="ECO:0007669"/>
    <property type="project" value="UniProtKB-UniRule"/>
</dbReference>
<evidence type="ECO:0000256" key="1">
    <source>
        <dbReference type="PROSITE-ProRule" id="PRU00176"/>
    </source>
</evidence>
<comment type="caution">
    <text evidence="4">The sequence shown here is derived from an EMBL/GenBank/DDBJ whole genome shotgun (WGS) entry which is preliminary data.</text>
</comment>
<accession>A0AAV1X6T9</accession>
<dbReference type="InterPro" id="IPR035979">
    <property type="entry name" value="RBD_domain_sf"/>
</dbReference>
<protein>
    <recommendedName>
        <fullName evidence="3">RRM domain-containing protein</fullName>
    </recommendedName>
</protein>
<feature type="region of interest" description="Disordered" evidence="2">
    <location>
        <begin position="395"/>
        <end position="422"/>
    </location>
</feature>
<sequence>MSYLFCDGEPPGESSGQNVPYQRPSLVRTRTSVWGPMSSFYVTNFPEDFRAVDLWRSLQSKGNIVDVFIPSKRNRSGQRFAFVRFNNVQDERNLTLSLDNVWLGSLKLCANVPRFKQKDGAVKSGSAATSRPRKGFSVKVRDGRSYAEAVRGKGGGVVVGSANGGVLNREERKVGRDPLVFDVVESELDWLHSCYIGRITESVTPYSVQGLLLEEGILSLSVCPLGGNLVLLVPKAGESVKKVLSEAPTWSAKIFCSVYPWSSECVADERLVWIRCFGLPLHAWNEGVFGQIAKVFGTLVEVDEASIRKVCLEFCRMLIQTPSWSRIEDSLIVNILDKEFTIHVREEWAGSISGDGKDEVGGSSYVSDSYGLGLDRGMDSFPGWLSDCVEESFGEEDGGMVKGVNREDERGSNNVESSPKVSASNDLIVDDLTDKQCSKDNVIRQLDREVKELTFPGSAEDHEVPSLQLLLSRYPPEWSSDWSTDIRDHIANSNSSAS</sequence>
<feature type="region of interest" description="Disordered" evidence="2">
    <location>
        <begin position="1"/>
        <end position="21"/>
    </location>
</feature>
<dbReference type="SMART" id="SM00360">
    <property type="entry name" value="RRM"/>
    <property type="match status" value="1"/>
</dbReference>
<dbReference type="Proteomes" id="UP001497480">
    <property type="component" value="Unassembled WGS sequence"/>
</dbReference>
<evidence type="ECO:0000313" key="4">
    <source>
        <dbReference type="EMBL" id="CAL0316838.1"/>
    </source>
</evidence>
<keyword evidence="5" id="KW-1185">Reference proteome</keyword>
<dbReference type="Pfam" id="PF00076">
    <property type="entry name" value="RRM_1"/>
    <property type="match status" value="1"/>
</dbReference>
<evidence type="ECO:0000259" key="3">
    <source>
        <dbReference type="PROSITE" id="PS50102"/>
    </source>
</evidence>
<dbReference type="PANTHER" id="PTHR34427:SF5">
    <property type="entry name" value="DUF4283 DOMAIN-CONTAINING PROTEIN"/>
    <property type="match status" value="1"/>
</dbReference>
<dbReference type="SUPFAM" id="SSF54928">
    <property type="entry name" value="RNA-binding domain, RBD"/>
    <property type="match status" value="1"/>
</dbReference>
<dbReference type="EMBL" id="CAXHTB010000012">
    <property type="protein sequence ID" value="CAL0316838.1"/>
    <property type="molecule type" value="Genomic_DNA"/>
</dbReference>
<feature type="domain" description="RRM" evidence="3">
    <location>
        <begin position="38"/>
        <end position="115"/>
    </location>
</feature>
<keyword evidence="1" id="KW-0694">RNA-binding</keyword>
<dbReference type="Gene3D" id="3.30.70.330">
    <property type="match status" value="1"/>
</dbReference>
<evidence type="ECO:0000256" key="2">
    <source>
        <dbReference type="SAM" id="MobiDB-lite"/>
    </source>
</evidence>
<dbReference type="InterPro" id="IPR012677">
    <property type="entry name" value="Nucleotide-bd_a/b_plait_sf"/>
</dbReference>
<dbReference type="PANTHER" id="PTHR34427">
    <property type="entry name" value="DUF4283 DOMAIN PROTEIN"/>
    <property type="match status" value="1"/>
</dbReference>
<feature type="compositionally biased region" description="Polar residues" evidence="2">
    <location>
        <begin position="412"/>
        <end position="422"/>
    </location>
</feature>
<proteinExistence type="predicted"/>
<name>A0AAV1X6T9_LUPLU</name>
<reference evidence="4 5" key="1">
    <citation type="submission" date="2024-03" db="EMBL/GenBank/DDBJ databases">
        <authorList>
            <person name="Martinez-Hernandez J."/>
        </authorList>
    </citation>
    <scope>NUCLEOTIDE SEQUENCE [LARGE SCALE GENOMIC DNA]</scope>
</reference>
<organism evidence="4 5">
    <name type="scientific">Lupinus luteus</name>
    <name type="common">European yellow lupine</name>
    <dbReference type="NCBI Taxonomy" id="3873"/>
    <lineage>
        <taxon>Eukaryota</taxon>
        <taxon>Viridiplantae</taxon>
        <taxon>Streptophyta</taxon>
        <taxon>Embryophyta</taxon>
        <taxon>Tracheophyta</taxon>
        <taxon>Spermatophyta</taxon>
        <taxon>Magnoliopsida</taxon>
        <taxon>eudicotyledons</taxon>
        <taxon>Gunneridae</taxon>
        <taxon>Pentapetalae</taxon>
        <taxon>rosids</taxon>
        <taxon>fabids</taxon>
        <taxon>Fabales</taxon>
        <taxon>Fabaceae</taxon>
        <taxon>Papilionoideae</taxon>
        <taxon>50 kb inversion clade</taxon>
        <taxon>genistoids sensu lato</taxon>
        <taxon>core genistoids</taxon>
        <taxon>Genisteae</taxon>
        <taxon>Lupinus</taxon>
    </lineage>
</organism>
<dbReference type="PROSITE" id="PS50102">
    <property type="entry name" value="RRM"/>
    <property type="match status" value="1"/>
</dbReference>
<evidence type="ECO:0000313" key="5">
    <source>
        <dbReference type="Proteomes" id="UP001497480"/>
    </source>
</evidence>
<dbReference type="InterPro" id="IPR000504">
    <property type="entry name" value="RRM_dom"/>
</dbReference>
<dbReference type="AlphaFoldDB" id="A0AAV1X6T9"/>